<protein>
    <submittedName>
        <fullName evidence="1">Uncharacterized protein</fullName>
    </submittedName>
</protein>
<dbReference type="EMBL" id="HE575322">
    <property type="protein sequence ID" value="CCC92768.1"/>
    <property type="molecule type" value="Genomic_DNA"/>
</dbReference>
<dbReference type="AlphaFoldDB" id="G0UTQ4"/>
<gene>
    <name evidence="1" type="ORF">TCIL3000_9_1650</name>
</gene>
<proteinExistence type="predicted"/>
<organism evidence="1">
    <name type="scientific">Trypanosoma congolense (strain IL3000)</name>
    <dbReference type="NCBI Taxonomy" id="1068625"/>
    <lineage>
        <taxon>Eukaryota</taxon>
        <taxon>Discoba</taxon>
        <taxon>Euglenozoa</taxon>
        <taxon>Kinetoplastea</taxon>
        <taxon>Metakinetoplastina</taxon>
        <taxon>Trypanosomatida</taxon>
        <taxon>Trypanosomatidae</taxon>
        <taxon>Trypanosoma</taxon>
        <taxon>Nannomonas</taxon>
    </lineage>
</organism>
<sequence>MLISARDVSFTASRKENERRRDFFALLQVVAKQSYSPTDVEWRLIDHCLGEVNYKYADFLFLMGFTLALVPRMRQRGSFVSRNLFPLYVGLVGYDAGLRATNPCPAISFWNSVVFLDGPFGETARLIHAPRCFYDVENSWAKIGDEVRRVSFLHWLWDSGSFMANSLFLGAVFRHTFNRSCWRHDIDGCRLTSLVVNCRFFIWNVFTFRSRITGVEGVSSIAMDLPHVVLPLGLVRSYRSRHLILGQSSTGSKLWYSVHFSLVRFFETLNKRHIG</sequence>
<dbReference type="VEuPathDB" id="TriTrypDB:TcIL3000_9_1650"/>
<reference evidence="1" key="1">
    <citation type="journal article" date="2012" name="Proc. Natl. Acad. Sci. U.S.A.">
        <title>Antigenic diversity is generated by distinct evolutionary mechanisms in African trypanosome species.</title>
        <authorList>
            <person name="Jackson A.P."/>
            <person name="Berry A."/>
            <person name="Aslett M."/>
            <person name="Allison H.C."/>
            <person name="Burton P."/>
            <person name="Vavrova-Anderson J."/>
            <person name="Brown R."/>
            <person name="Browne H."/>
            <person name="Corton N."/>
            <person name="Hauser H."/>
            <person name="Gamble J."/>
            <person name="Gilderthorp R."/>
            <person name="Marcello L."/>
            <person name="McQuillan J."/>
            <person name="Otto T.D."/>
            <person name="Quail M.A."/>
            <person name="Sanders M.J."/>
            <person name="van Tonder A."/>
            <person name="Ginger M.L."/>
            <person name="Field M.C."/>
            <person name="Barry J.D."/>
            <person name="Hertz-Fowler C."/>
            <person name="Berriman M."/>
        </authorList>
    </citation>
    <scope>NUCLEOTIDE SEQUENCE</scope>
    <source>
        <strain evidence="1">IL3000</strain>
    </source>
</reference>
<accession>G0UTQ4</accession>
<evidence type="ECO:0000313" key="1">
    <source>
        <dbReference type="EMBL" id="CCC92768.1"/>
    </source>
</evidence>
<name>G0UTQ4_TRYCI</name>